<organism evidence="1 2">
    <name type="scientific">Ruegeria halocynthiae</name>
    <dbReference type="NCBI Taxonomy" id="985054"/>
    <lineage>
        <taxon>Bacteria</taxon>
        <taxon>Pseudomonadati</taxon>
        <taxon>Pseudomonadota</taxon>
        <taxon>Alphaproteobacteria</taxon>
        <taxon>Rhodobacterales</taxon>
        <taxon>Roseobacteraceae</taxon>
        <taxon>Ruegeria</taxon>
    </lineage>
</organism>
<gene>
    <name evidence="1" type="ORF">SAMN05444358_10467</name>
</gene>
<sequence>MSIRTRIGKLEKMAGGGEPDWCPQFEAGASGSFVAGEFPEVGLVRLVRKVDEEDEDFRHRVYLETSRATAGMSDEVYRRLTTGTLEGCLRALETEIAKHDPKLLVELKELGGLNIQA</sequence>
<evidence type="ECO:0000313" key="2">
    <source>
        <dbReference type="Proteomes" id="UP000183400"/>
    </source>
</evidence>
<dbReference type="EMBL" id="FNNP01000004">
    <property type="protein sequence ID" value="SDX25415.1"/>
    <property type="molecule type" value="Genomic_DNA"/>
</dbReference>
<proteinExistence type="predicted"/>
<protein>
    <submittedName>
        <fullName evidence="1">Uncharacterized protein</fullName>
    </submittedName>
</protein>
<dbReference type="RefSeq" id="WP_143030576.1">
    <property type="nucleotide sequence ID" value="NZ_FNNP01000004.1"/>
</dbReference>
<accession>A0A1H3A761</accession>
<reference evidence="2" key="1">
    <citation type="submission" date="2016-10" db="EMBL/GenBank/DDBJ databases">
        <authorList>
            <person name="Varghese N."/>
            <person name="Submissions S."/>
        </authorList>
    </citation>
    <scope>NUCLEOTIDE SEQUENCE [LARGE SCALE GENOMIC DNA]</scope>
    <source>
        <strain evidence="2">DSM 27839</strain>
    </source>
</reference>
<dbReference type="Proteomes" id="UP000183400">
    <property type="component" value="Unassembled WGS sequence"/>
</dbReference>
<evidence type="ECO:0000313" key="1">
    <source>
        <dbReference type="EMBL" id="SDX25415.1"/>
    </source>
</evidence>
<name>A0A1H3A761_9RHOB</name>
<dbReference type="AlphaFoldDB" id="A0A1H3A761"/>
<dbReference type="OrthoDB" id="9975780at2"/>
<keyword evidence="2" id="KW-1185">Reference proteome</keyword>